<evidence type="ECO:0000313" key="1">
    <source>
        <dbReference type="EMBL" id="SVD99412.1"/>
    </source>
</evidence>
<accession>A0A382ZVA4</accession>
<name>A0A382ZVA4_9ZZZZ</name>
<protein>
    <submittedName>
        <fullName evidence="1">Uncharacterized protein</fullName>
    </submittedName>
</protein>
<gene>
    <name evidence="1" type="ORF">METZ01_LOCUS452266</name>
</gene>
<proteinExistence type="predicted"/>
<dbReference type="EMBL" id="UINC01186942">
    <property type="protein sequence ID" value="SVD99412.1"/>
    <property type="molecule type" value="Genomic_DNA"/>
</dbReference>
<dbReference type="AlphaFoldDB" id="A0A382ZVA4"/>
<organism evidence="1">
    <name type="scientific">marine metagenome</name>
    <dbReference type="NCBI Taxonomy" id="408172"/>
    <lineage>
        <taxon>unclassified sequences</taxon>
        <taxon>metagenomes</taxon>
        <taxon>ecological metagenomes</taxon>
    </lineage>
</organism>
<sequence>VLYWSGGDIVGVDIFLNRAQEHLRDASVDGWLLYDYRGMNPIFMDAIGDIENVTRPCWLWIPSVGEPTLLVSYVDQGRFEHLGIPRTLFVSRNDMITRLVEVIAGARCVAMEYSANATLPRVSKVDGGTIELMRGLGVDVVSSADTIQFATQQWTAQQFDSHLIAARKLSEIVLEAFAYIGDQIS</sequence>
<reference evidence="1" key="1">
    <citation type="submission" date="2018-05" db="EMBL/GenBank/DDBJ databases">
        <authorList>
            <person name="Lanie J.A."/>
            <person name="Ng W.-L."/>
            <person name="Kazmierczak K.M."/>
            <person name="Andrzejewski T.M."/>
            <person name="Davidsen T.M."/>
            <person name="Wayne K.J."/>
            <person name="Tettelin H."/>
            <person name="Glass J.I."/>
            <person name="Rusch D."/>
            <person name="Podicherti R."/>
            <person name="Tsui H.-C.T."/>
            <person name="Winkler M.E."/>
        </authorList>
    </citation>
    <scope>NUCLEOTIDE SEQUENCE</scope>
</reference>
<feature type="non-terminal residue" evidence="1">
    <location>
        <position position="1"/>
    </location>
</feature>
<feature type="non-terminal residue" evidence="1">
    <location>
        <position position="185"/>
    </location>
</feature>